<dbReference type="EMBL" id="WHUT02000007">
    <property type="protein sequence ID" value="NUB45216.1"/>
    <property type="molecule type" value="Genomic_DNA"/>
</dbReference>
<organism evidence="2 3">
    <name type="scientific">Fertoeibacter niger</name>
    <dbReference type="NCBI Taxonomy" id="2656921"/>
    <lineage>
        <taxon>Bacteria</taxon>
        <taxon>Pseudomonadati</taxon>
        <taxon>Pseudomonadota</taxon>
        <taxon>Alphaproteobacteria</taxon>
        <taxon>Rhodobacterales</taxon>
        <taxon>Paracoccaceae</taxon>
        <taxon>Fertoeibacter</taxon>
    </lineage>
</organism>
<evidence type="ECO:0000256" key="1">
    <source>
        <dbReference type="SAM" id="SignalP"/>
    </source>
</evidence>
<accession>A0A8X8KPT1</accession>
<dbReference type="AlphaFoldDB" id="A0A8X8KPT1"/>
<feature type="signal peptide" evidence="1">
    <location>
        <begin position="1"/>
        <end position="18"/>
    </location>
</feature>
<protein>
    <recommendedName>
        <fullName evidence="4">DUF3298 domain-containing protein</fullName>
    </recommendedName>
</protein>
<keyword evidence="3" id="KW-1185">Reference proteome</keyword>
<evidence type="ECO:0000313" key="2">
    <source>
        <dbReference type="EMBL" id="NUB45216.1"/>
    </source>
</evidence>
<sequence>MAKAMILAAVLVVGSALAAPAQTFTPPEGCTGFMTVQARGCRVSNHYRCEADAPGDQWRADFDAEGIYFVSRIDVETQWVESYDMFPTVKQTLDANPEDPASFTELLAGADSFAFGLSKDNGERSKVTGYDRLTGKTVVIDGIRLLQTEFDFTETSIGGTVLRRAKGNEYIHPDWRLFFAGPSQWDGSGEGNYVPVDGSPVQFIFPGEPGYMATEPLFECDALMSALPPAVVPVGLRQRLHALSGG</sequence>
<dbReference type="Proteomes" id="UP000484076">
    <property type="component" value="Unassembled WGS sequence"/>
</dbReference>
<evidence type="ECO:0008006" key="4">
    <source>
        <dbReference type="Google" id="ProtNLM"/>
    </source>
</evidence>
<reference evidence="2" key="1">
    <citation type="submission" date="2020-05" db="EMBL/GenBank/DDBJ databases">
        <title>Fertoebacter nigrum gen. nov., sp. nov., a new member of the family Rhodobacteraceae.</title>
        <authorList>
            <person name="Szuroczki S."/>
            <person name="Abbaszade G."/>
            <person name="Buni D."/>
            <person name="Schumann P."/>
            <person name="Toth E."/>
        </authorList>
    </citation>
    <scope>NUCLEOTIDE SEQUENCE</scope>
    <source>
        <strain evidence="2">RG-N-1a</strain>
    </source>
</reference>
<feature type="chain" id="PRO_5036451324" description="DUF3298 domain-containing protein" evidence="1">
    <location>
        <begin position="19"/>
        <end position="246"/>
    </location>
</feature>
<evidence type="ECO:0000313" key="3">
    <source>
        <dbReference type="Proteomes" id="UP000484076"/>
    </source>
</evidence>
<proteinExistence type="predicted"/>
<comment type="caution">
    <text evidence="2">The sequence shown here is derived from an EMBL/GenBank/DDBJ whole genome shotgun (WGS) entry which is preliminary data.</text>
</comment>
<name>A0A8X8KPT1_9RHOB</name>
<gene>
    <name evidence="2" type="ORF">GEU84_012520</name>
</gene>
<dbReference type="RefSeq" id="WP_152826569.1">
    <property type="nucleotide sequence ID" value="NZ_WHUT02000007.1"/>
</dbReference>
<keyword evidence="1" id="KW-0732">Signal</keyword>